<evidence type="ECO:0000313" key="1">
    <source>
        <dbReference type="EMBL" id="KAL0420293.1"/>
    </source>
</evidence>
<name>A0AAW2UTI9_9LAMI</name>
<proteinExistence type="predicted"/>
<dbReference type="AlphaFoldDB" id="A0AAW2UTI9"/>
<protein>
    <submittedName>
        <fullName evidence="1">Uncharacterized protein</fullName>
    </submittedName>
</protein>
<organism evidence="1">
    <name type="scientific">Sesamum latifolium</name>
    <dbReference type="NCBI Taxonomy" id="2727402"/>
    <lineage>
        <taxon>Eukaryota</taxon>
        <taxon>Viridiplantae</taxon>
        <taxon>Streptophyta</taxon>
        <taxon>Embryophyta</taxon>
        <taxon>Tracheophyta</taxon>
        <taxon>Spermatophyta</taxon>
        <taxon>Magnoliopsida</taxon>
        <taxon>eudicotyledons</taxon>
        <taxon>Gunneridae</taxon>
        <taxon>Pentapetalae</taxon>
        <taxon>asterids</taxon>
        <taxon>lamiids</taxon>
        <taxon>Lamiales</taxon>
        <taxon>Pedaliaceae</taxon>
        <taxon>Sesamum</taxon>
    </lineage>
</organism>
<accession>A0AAW2UTI9</accession>
<comment type="caution">
    <text evidence="1">The sequence shown here is derived from an EMBL/GenBank/DDBJ whole genome shotgun (WGS) entry which is preliminary data.</text>
</comment>
<reference evidence="1" key="2">
    <citation type="journal article" date="2024" name="Plant">
        <title>Genomic evolution and insights into agronomic trait innovations of Sesamum species.</title>
        <authorList>
            <person name="Miao H."/>
            <person name="Wang L."/>
            <person name="Qu L."/>
            <person name="Liu H."/>
            <person name="Sun Y."/>
            <person name="Le M."/>
            <person name="Wang Q."/>
            <person name="Wei S."/>
            <person name="Zheng Y."/>
            <person name="Lin W."/>
            <person name="Duan Y."/>
            <person name="Cao H."/>
            <person name="Xiong S."/>
            <person name="Wang X."/>
            <person name="Wei L."/>
            <person name="Li C."/>
            <person name="Ma Q."/>
            <person name="Ju M."/>
            <person name="Zhao R."/>
            <person name="Li G."/>
            <person name="Mu C."/>
            <person name="Tian Q."/>
            <person name="Mei H."/>
            <person name="Zhang T."/>
            <person name="Gao T."/>
            <person name="Zhang H."/>
        </authorList>
    </citation>
    <scope>NUCLEOTIDE SEQUENCE</scope>
    <source>
        <strain evidence="1">KEN1</strain>
    </source>
</reference>
<sequence>MTGSESLQRKLKALKGPLKALNNLHFSHISVRAKEADIALEAQTLLESDPENVAIRGSWEILEGKPFFLRS</sequence>
<gene>
    <name evidence="1" type="ORF">Slati_3052200</name>
</gene>
<dbReference type="EMBL" id="JACGWN010000011">
    <property type="protein sequence ID" value="KAL0420293.1"/>
    <property type="molecule type" value="Genomic_DNA"/>
</dbReference>
<reference evidence="1" key="1">
    <citation type="submission" date="2020-06" db="EMBL/GenBank/DDBJ databases">
        <authorList>
            <person name="Li T."/>
            <person name="Hu X."/>
            <person name="Zhang T."/>
            <person name="Song X."/>
            <person name="Zhang H."/>
            <person name="Dai N."/>
            <person name="Sheng W."/>
            <person name="Hou X."/>
            <person name="Wei L."/>
        </authorList>
    </citation>
    <scope>NUCLEOTIDE SEQUENCE</scope>
    <source>
        <strain evidence="1">KEN1</strain>
        <tissue evidence="1">Leaf</tissue>
    </source>
</reference>